<dbReference type="KEGG" id="mpsy:CEK71_17705"/>
<name>A0A1Z4C2J9_9GAMM</name>
<keyword evidence="4" id="KW-1185">Reference proteome</keyword>
<reference evidence="3 5" key="2">
    <citation type="submission" date="2017-11" db="EMBL/GenBank/DDBJ databases">
        <title>Draft Genome Sequence of Methylobacter psychrotolerans Sph1T, an Obligate Methanotroph from Low-Temperature Environments.</title>
        <authorList>
            <person name="Oshkin I.Y."/>
            <person name="Miroshnikov K."/>
            <person name="Belova S.E."/>
            <person name="Korzhenkov A."/>
            <person name="Toshchakov S.V."/>
            <person name="Dedysh S.N."/>
        </authorList>
    </citation>
    <scope>NUCLEOTIDE SEQUENCE [LARGE SCALE GENOMIC DNA]</scope>
    <source>
        <strain evidence="3 5">Sph1</strain>
    </source>
</reference>
<evidence type="ECO:0000256" key="1">
    <source>
        <dbReference type="SAM" id="Phobius"/>
    </source>
</evidence>
<keyword evidence="1" id="KW-0812">Transmembrane</keyword>
<feature type="transmembrane region" description="Helical" evidence="1">
    <location>
        <begin position="70"/>
        <end position="90"/>
    </location>
</feature>
<keyword evidence="1" id="KW-0472">Membrane</keyword>
<organism evidence="2 4">
    <name type="scientific">Methylovulum psychrotolerans</name>
    <dbReference type="NCBI Taxonomy" id="1704499"/>
    <lineage>
        <taxon>Bacteria</taxon>
        <taxon>Pseudomonadati</taxon>
        <taxon>Pseudomonadota</taxon>
        <taxon>Gammaproteobacteria</taxon>
        <taxon>Methylococcales</taxon>
        <taxon>Methylococcaceae</taxon>
        <taxon>Methylovulum</taxon>
    </lineage>
</organism>
<gene>
    <name evidence="3" type="ORF">AADEFJLK_02368</name>
    <name evidence="2" type="ORF">CEK71_17705</name>
</gene>
<dbReference type="EMBL" id="CP022129">
    <property type="protein sequence ID" value="ASF47753.1"/>
    <property type="molecule type" value="Genomic_DNA"/>
</dbReference>
<evidence type="ECO:0000313" key="3">
    <source>
        <dbReference type="EMBL" id="POZ51502.1"/>
    </source>
</evidence>
<dbReference type="AlphaFoldDB" id="A0A1Z4C2J9"/>
<feature type="transmembrane region" description="Helical" evidence="1">
    <location>
        <begin position="36"/>
        <end position="58"/>
    </location>
</feature>
<protein>
    <submittedName>
        <fullName evidence="2">Uncharacterized protein</fullName>
    </submittedName>
</protein>
<accession>A0A1Z4C2J9</accession>
<evidence type="ECO:0000313" key="5">
    <source>
        <dbReference type="Proteomes" id="UP000237423"/>
    </source>
</evidence>
<evidence type="ECO:0000313" key="4">
    <source>
        <dbReference type="Proteomes" id="UP000197019"/>
    </source>
</evidence>
<evidence type="ECO:0000313" key="2">
    <source>
        <dbReference type="EMBL" id="ASF47753.1"/>
    </source>
</evidence>
<proteinExistence type="predicted"/>
<sequence>MAYIGIAMLLLGVFFDMMSFCYGIGSLIGKRYRSGFLWVALFYYAVGVTVLPKVPAVFSFPSLPFSDKMVFFLLLCGVHWLCQLPGRWAVLKYPRPKAVL</sequence>
<keyword evidence="1" id="KW-1133">Transmembrane helix</keyword>
<dbReference type="Proteomes" id="UP000237423">
    <property type="component" value="Unassembled WGS sequence"/>
</dbReference>
<reference evidence="2 4" key="1">
    <citation type="submission" date="2017-06" db="EMBL/GenBank/DDBJ databases">
        <title>Genome Sequencing of the methanotroph Methylovulum psychrotolerants str. HV10-M2 isolated from a high-altitude environment.</title>
        <authorList>
            <person name="Mateos-Rivera A."/>
        </authorList>
    </citation>
    <scope>NUCLEOTIDE SEQUENCE [LARGE SCALE GENOMIC DNA]</scope>
    <source>
        <strain evidence="2 4">HV10_M2</strain>
    </source>
</reference>
<dbReference type="EMBL" id="PGFZ01000005">
    <property type="protein sequence ID" value="POZ51502.1"/>
    <property type="molecule type" value="Genomic_DNA"/>
</dbReference>
<dbReference type="Proteomes" id="UP000197019">
    <property type="component" value="Chromosome"/>
</dbReference>
<feature type="transmembrane region" description="Helical" evidence="1">
    <location>
        <begin position="6"/>
        <end position="24"/>
    </location>
</feature>